<dbReference type="Pfam" id="PF00069">
    <property type="entry name" value="Pkinase"/>
    <property type="match status" value="1"/>
</dbReference>
<evidence type="ECO:0000313" key="13">
    <source>
        <dbReference type="EMBL" id="PHT34607.1"/>
    </source>
</evidence>
<keyword evidence="9" id="KW-0472">Membrane</keyword>
<organism evidence="13 14">
    <name type="scientific">Capsicum baccatum</name>
    <name type="common">Peruvian pepper</name>
    <dbReference type="NCBI Taxonomy" id="33114"/>
    <lineage>
        <taxon>Eukaryota</taxon>
        <taxon>Viridiplantae</taxon>
        <taxon>Streptophyta</taxon>
        <taxon>Embryophyta</taxon>
        <taxon>Tracheophyta</taxon>
        <taxon>Spermatophyta</taxon>
        <taxon>Magnoliopsida</taxon>
        <taxon>eudicotyledons</taxon>
        <taxon>Gunneridae</taxon>
        <taxon>Pentapetalae</taxon>
        <taxon>asterids</taxon>
        <taxon>lamiids</taxon>
        <taxon>Solanales</taxon>
        <taxon>Solanaceae</taxon>
        <taxon>Solanoideae</taxon>
        <taxon>Capsiceae</taxon>
        <taxon>Capsicum</taxon>
    </lineage>
</organism>
<evidence type="ECO:0000256" key="5">
    <source>
        <dbReference type="ARBA" id="ARBA00022679"/>
    </source>
</evidence>
<dbReference type="EMBL" id="MLFT02000011">
    <property type="protein sequence ID" value="PHT34607.1"/>
    <property type="molecule type" value="Genomic_DNA"/>
</dbReference>
<dbReference type="GO" id="GO:0005524">
    <property type="term" value="F:ATP binding"/>
    <property type="evidence" value="ECO:0007669"/>
    <property type="project" value="UniProtKB-KW"/>
</dbReference>
<dbReference type="InterPro" id="IPR000719">
    <property type="entry name" value="Prot_kinase_dom"/>
</dbReference>
<keyword evidence="8" id="KW-0067">ATP-binding</keyword>
<evidence type="ECO:0000256" key="8">
    <source>
        <dbReference type="ARBA" id="ARBA00022840"/>
    </source>
</evidence>
<reference evidence="13 14" key="1">
    <citation type="journal article" date="2017" name="Genome Biol.">
        <title>New reference genome sequences of hot pepper reveal the massive evolution of plant disease-resistance genes by retroduplication.</title>
        <authorList>
            <person name="Kim S."/>
            <person name="Park J."/>
            <person name="Yeom S.I."/>
            <person name="Kim Y.M."/>
            <person name="Seo E."/>
            <person name="Kim K.T."/>
            <person name="Kim M.S."/>
            <person name="Lee J.M."/>
            <person name="Cheong K."/>
            <person name="Shin H.S."/>
            <person name="Kim S.B."/>
            <person name="Han K."/>
            <person name="Lee J."/>
            <person name="Park M."/>
            <person name="Lee H.A."/>
            <person name="Lee H.Y."/>
            <person name="Lee Y."/>
            <person name="Oh S."/>
            <person name="Lee J.H."/>
            <person name="Choi E."/>
            <person name="Choi E."/>
            <person name="Lee S.E."/>
            <person name="Jeon J."/>
            <person name="Kim H."/>
            <person name="Choi G."/>
            <person name="Song H."/>
            <person name="Lee J."/>
            <person name="Lee S.C."/>
            <person name="Kwon J.K."/>
            <person name="Lee H.Y."/>
            <person name="Koo N."/>
            <person name="Hong Y."/>
            <person name="Kim R.W."/>
            <person name="Kang W.H."/>
            <person name="Huh J.H."/>
            <person name="Kang B.C."/>
            <person name="Yang T.J."/>
            <person name="Lee Y.H."/>
            <person name="Bennetzen J.L."/>
            <person name="Choi D."/>
        </authorList>
    </citation>
    <scope>NUCLEOTIDE SEQUENCE [LARGE SCALE GENOMIC DNA]</scope>
    <source>
        <strain evidence="14">cv. PBC81</strain>
    </source>
</reference>
<dbReference type="PANTHER" id="PTHR47985">
    <property type="entry name" value="OS07G0668900 PROTEIN"/>
    <property type="match status" value="1"/>
</dbReference>
<dbReference type="AlphaFoldDB" id="A0A2G2VNP4"/>
<keyword evidence="6" id="KW-0547">Nucleotide-binding</keyword>
<name>A0A2G2VNP4_CAPBA</name>
<dbReference type="FunFam" id="1.10.510.10:FF:000032">
    <property type="entry name" value="Serine/threonine-protein kinase PBS1"/>
    <property type="match status" value="1"/>
</dbReference>
<dbReference type="PANTHER" id="PTHR47985:SF44">
    <property type="entry name" value="SERINE_THREONINE-PROTEIN KINASE PBS1"/>
    <property type="match status" value="1"/>
</dbReference>
<feature type="compositionally biased region" description="Basic and acidic residues" evidence="11">
    <location>
        <begin position="245"/>
        <end position="277"/>
    </location>
</feature>
<dbReference type="PROSITE" id="PS00108">
    <property type="entry name" value="PROTEIN_KINASE_ST"/>
    <property type="match status" value="1"/>
</dbReference>
<dbReference type="Gene3D" id="1.10.510.10">
    <property type="entry name" value="Transferase(Phosphotransferase) domain 1"/>
    <property type="match status" value="1"/>
</dbReference>
<evidence type="ECO:0000256" key="11">
    <source>
        <dbReference type="SAM" id="MobiDB-lite"/>
    </source>
</evidence>
<evidence type="ECO:0000256" key="2">
    <source>
        <dbReference type="ARBA" id="ARBA00008684"/>
    </source>
</evidence>
<dbReference type="InterPro" id="IPR008271">
    <property type="entry name" value="Ser/Thr_kinase_AS"/>
</dbReference>
<evidence type="ECO:0000256" key="10">
    <source>
        <dbReference type="ARBA" id="ARBA00023288"/>
    </source>
</evidence>
<sequence length="303" mass="33764">MSSSLQPKLDLPPDKEPLDWNTRMKIASGAAKGLEYLHDKANPPVIYRDFKSSNILLEENFFPKLSDFGLAKLGPTGDKSHVSTRVMGTYGYCAPEYAMTGQLTVKSDVYSFGVVFLELITGRKAIDSTRPQGEQNLVTWARPLFNDRRKFAKLADPYLQGQFPMRGLYQALAVASMCIQEQAAARPLIGDVVTALSYLANQAYDPGTVPGQSHRFGADSNDTRNKDDRGGRIFRNEDGAGGSGRKWDLDGGSEKEDSPRETARMLNRDLDRERAVAEAKMWGENWREKRRQNAQGSFDRSNG</sequence>
<keyword evidence="4" id="KW-0723">Serine/threonine-protein kinase</keyword>
<comment type="similarity">
    <text evidence="2">Belongs to the protein kinase superfamily. Ser/Thr protein kinase family.</text>
</comment>
<dbReference type="OrthoDB" id="4062651at2759"/>
<feature type="compositionally biased region" description="Polar residues" evidence="11">
    <location>
        <begin position="293"/>
        <end position="303"/>
    </location>
</feature>
<comment type="subcellular location">
    <subcellularLocation>
        <location evidence="1">Cell membrane</location>
        <topology evidence="1">Lipid-anchor</topology>
    </subcellularLocation>
</comment>
<proteinExistence type="inferred from homology"/>
<evidence type="ECO:0000256" key="6">
    <source>
        <dbReference type="ARBA" id="ARBA00022741"/>
    </source>
</evidence>
<evidence type="ECO:0000256" key="1">
    <source>
        <dbReference type="ARBA" id="ARBA00004193"/>
    </source>
</evidence>
<dbReference type="PROSITE" id="PS50011">
    <property type="entry name" value="PROTEIN_KINASE_DOM"/>
    <property type="match status" value="1"/>
</dbReference>
<dbReference type="Proteomes" id="UP000224567">
    <property type="component" value="Unassembled WGS sequence"/>
</dbReference>
<dbReference type="GO" id="GO:0005886">
    <property type="term" value="C:plasma membrane"/>
    <property type="evidence" value="ECO:0007669"/>
    <property type="project" value="UniProtKB-SubCell"/>
</dbReference>
<feature type="compositionally biased region" description="Basic and acidic residues" evidence="11">
    <location>
        <begin position="221"/>
        <end position="238"/>
    </location>
</feature>
<dbReference type="InterPro" id="IPR011009">
    <property type="entry name" value="Kinase-like_dom_sf"/>
</dbReference>
<evidence type="ECO:0000256" key="9">
    <source>
        <dbReference type="ARBA" id="ARBA00023136"/>
    </source>
</evidence>
<evidence type="ECO:0000256" key="7">
    <source>
        <dbReference type="ARBA" id="ARBA00022777"/>
    </source>
</evidence>
<accession>A0A2G2VNP4</accession>
<keyword evidence="7 13" id="KW-0418">Kinase</keyword>
<gene>
    <name evidence="13" type="ORF">CQW23_26407</name>
</gene>
<feature type="domain" description="Protein kinase" evidence="12">
    <location>
        <begin position="1"/>
        <end position="199"/>
    </location>
</feature>
<keyword evidence="14" id="KW-1185">Reference proteome</keyword>
<comment type="caution">
    <text evidence="13">The sequence shown here is derived from an EMBL/GenBank/DDBJ whole genome shotgun (WGS) entry which is preliminary data.</text>
</comment>
<reference evidence="14" key="2">
    <citation type="journal article" date="2017" name="J. Anim. Genet.">
        <title>Multiple reference genome sequences of hot pepper reveal the massive evolution of plant disease resistance genes by retroduplication.</title>
        <authorList>
            <person name="Kim S."/>
            <person name="Park J."/>
            <person name="Yeom S.-I."/>
            <person name="Kim Y.-M."/>
            <person name="Seo E."/>
            <person name="Kim K.-T."/>
            <person name="Kim M.-S."/>
            <person name="Lee J.M."/>
            <person name="Cheong K."/>
            <person name="Shin H.-S."/>
            <person name="Kim S.-B."/>
            <person name="Han K."/>
            <person name="Lee J."/>
            <person name="Park M."/>
            <person name="Lee H.-A."/>
            <person name="Lee H.-Y."/>
            <person name="Lee Y."/>
            <person name="Oh S."/>
            <person name="Lee J.H."/>
            <person name="Choi E."/>
            <person name="Choi E."/>
            <person name="Lee S.E."/>
            <person name="Jeon J."/>
            <person name="Kim H."/>
            <person name="Choi G."/>
            <person name="Song H."/>
            <person name="Lee J."/>
            <person name="Lee S.-C."/>
            <person name="Kwon J.-K."/>
            <person name="Lee H.-Y."/>
            <person name="Koo N."/>
            <person name="Hong Y."/>
            <person name="Kim R.W."/>
            <person name="Kang W.-H."/>
            <person name="Huh J.H."/>
            <person name="Kang B.-C."/>
            <person name="Yang T.-J."/>
            <person name="Lee Y.-H."/>
            <person name="Bennetzen J.L."/>
            <person name="Choi D."/>
        </authorList>
    </citation>
    <scope>NUCLEOTIDE SEQUENCE [LARGE SCALE GENOMIC DNA]</scope>
    <source>
        <strain evidence="14">cv. PBC81</strain>
    </source>
</reference>
<dbReference type="GO" id="GO:0004674">
    <property type="term" value="F:protein serine/threonine kinase activity"/>
    <property type="evidence" value="ECO:0007669"/>
    <property type="project" value="UniProtKB-KW"/>
</dbReference>
<protein>
    <submittedName>
        <fullName evidence="13">Serine/threonine-protein kinase PBS1</fullName>
    </submittedName>
</protein>
<evidence type="ECO:0000259" key="12">
    <source>
        <dbReference type="PROSITE" id="PS50011"/>
    </source>
</evidence>
<evidence type="ECO:0000256" key="4">
    <source>
        <dbReference type="ARBA" id="ARBA00022527"/>
    </source>
</evidence>
<evidence type="ECO:0000256" key="3">
    <source>
        <dbReference type="ARBA" id="ARBA00022475"/>
    </source>
</evidence>
<keyword evidence="10" id="KW-0449">Lipoprotein</keyword>
<dbReference type="SUPFAM" id="SSF56112">
    <property type="entry name" value="Protein kinase-like (PK-like)"/>
    <property type="match status" value="1"/>
</dbReference>
<keyword evidence="5" id="KW-0808">Transferase</keyword>
<evidence type="ECO:0000313" key="14">
    <source>
        <dbReference type="Proteomes" id="UP000224567"/>
    </source>
</evidence>
<keyword evidence="3" id="KW-1003">Cell membrane</keyword>
<feature type="region of interest" description="Disordered" evidence="11">
    <location>
        <begin position="207"/>
        <end position="303"/>
    </location>
</feature>
<dbReference type="STRING" id="33114.A0A2G2VNP4"/>